<name>A0ABP6ZLV8_9ACTN</name>
<accession>A0ABP6ZLV8</accession>
<dbReference type="Proteomes" id="UP001500630">
    <property type="component" value="Unassembled WGS sequence"/>
</dbReference>
<organism evidence="1 2">
    <name type="scientific">Nonomuraea rosea</name>
    <dbReference type="NCBI Taxonomy" id="638574"/>
    <lineage>
        <taxon>Bacteria</taxon>
        <taxon>Bacillati</taxon>
        <taxon>Actinomycetota</taxon>
        <taxon>Actinomycetes</taxon>
        <taxon>Streptosporangiales</taxon>
        <taxon>Streptosporangiaceae</taxon>
        <taxon>Nonomuraea</taxon>
    </lineage>
</organism>
<keyword evidence="2" id="KW-1185">Reference proteome</keyword>
<protein>
    <submittedName>
        <fullName evidence="1">Uncharacterized protein</fullName>
    </submittedName>
</protein>
<comment type="caution">
    <text evidence="1">The sequence shown here is derived from an EMBL/GenBank/DDBJ whole genome shotgun (WGS) entry which is preliminary data.</text>
</comment>
<sequence length="81" mass="8876">MRDVLARRSRVTFLRDGLGRARIAGGVQNVATGYVTTLVLRSAFTAIPVERLGEPVTAELHELFRKRVGLARFIADLGLAL</sequence>
<evidence type="ECO:0000313" key="2">
    <source>
        <dbReference type="Proteomes" id="UP001500630"/>
    </source>
</evidence>
<gene>
    <name evidence="1" type="ORF">GCM10022419_117420</name>
</gene>
<dbReference type="EMBL" id="BAABDQ010000049">
    <property type="protein sequence ID" value="GAA3612933.1"/>
    <property type="molecule type" value="Genomic_DNA"/>
</dbReference>
<proteinExistence type="predicted"/>
<evidence type="ECO:0000313" key="1">
    <source>
        <dbReference type="EMBL" id="GAA3612933.1"/>
    </source>
</evidence>
<reference evidence="2" key="1">
    <citation type="journal article" date="2019" name="Int. J. Syst. Evol. Microbiol.">
        <title>The Global Catalogue of Microorganisms (GCM) 10K type strain sequencing project: providing services to taxonomists for standard genome sequencing and annotation.</title>
        <authorList>
            <consortium name="The Broad Institute Genomics Platform"/>
            <consortium name="The Broad Institute Genome Sequencing Center for Infectious Disease"/>
            <person name="Wu L."/>
            <person name="Ma J."/>
        </authorList>
    </citation>
    <scope>NUCLEOTIDE SEQUENCE [LARGE SCALE GENOMIC DNA]</scope>
    <source>
        <strain evidence="2">JCM 17326</strain>
    </source>
</reference>